<reference evidence="2" key="1">
    <citation type="submission" date="2005-09" db="EMBL/GenBank/DDBJ databases">
        <authorList>
            <person name="Mural R.J."/>
            <person name="Li P.W."/>
            <person name="Adams M.D."/>
            <person name="Amanatides P.G."/>
            <person name="Baden-Tillson H."/>
            <person name="Barnstead M."/>
            <person name="Chin S.H."/>
            <person name="Dew I."/>
            <person name="Evans C.A."/>
            <person name="Ferriera S."/>
            <person name="Flanigan M."/>
            <person name="Fosler C."/>
            <person name="Glodek A."/>
            <person name="Gu Z."/>
            <person name="Holt R.A."/>
            <person name="Jennings D."/>
            <person name="Kraft C.L."/>
            <person name="Lu F."/>
            <person name="Nguyen T."/>
            <person name="Nusskern D.R."/>
            <person name="Pfannkoch C.M."/>
            <person name="Sitter C."/>
            <person name="Sutton G.G."/>
            <person name="Venter J.C."/>
            <person name="Wang Z."/>
            <person name="Woodage T."/>
            <person name="Zheng X.H."/>
            <person name="Zhong F."/>
        </authorList>
    </citation>
    <scope>NUCLEOTIDE SEQUENCE [LARGE SCALE GENOMIC DNA]</scope>
    <source>
        <strain>BN</strain>
        <strain evidence="2">Sprague-Dawley</strain>
    </source>
</reference>
<dbReference type="EMBL" id="CH473949">
    <property type="protein sequence ID" value="EDL80126.1"/>
    <property type="molecule type" value="Genomic_DNA"/>
</dbReference>
<evidence type="ECO:0000313" key="2">
    <source>
        <dbReference type="Proteomes" id="UP000234681"/>
    </source>
</evidence>
<accession>A6HQ25</accession>
<protein>
    <submittedName>
        <fullName evidence="1">RCG27032</fullName>
    </submittedName>
</protein>
<dbReference type="Proteomes" id="UP000234681">
    <property type="component" value="Chromosome 3"/>
</dbReference>
<proteinExistence type="predicted"/>
<name>A6HQ25_RAT</name>
<organism evidence="1 2">
    <name type="scientific">Rattus norvegicus</name>
    <name type="common">Rat</name>
    <dbReference type="NCBI Taxonomy" id="10116"/>
    <lineage>
        <taxon>Eukaryota</taxon>
        <taxon>Metazoa</taxon>
        <taxon>Chordata</taxon>
        <taxon>Craniata</taxon>
        <taxon>Vertebrata</taxon>
        <taxon>Euteleostomi</taxon>
        <taxon>Mammalia</taxon>
        <taxon>Eutheria</taxon>
        <taxon>Euarchontoglires</taxon>
        <taxon>Glires</taxon>
        <taxon>Rodentia</taxon>
        <taxon>Myomorpha</taxon>
        <taxon>Muroidea</taxon>
        <taxon>Muridae</taxon>
        <taxon>Murinae</taxon>
        <taxon>Rattus</taxon>
    </lineage>
</organism>
<dbReference type="AlphaFoldDB" id="A6HQ25"/>
<sequence>MAASRIIPHERCLQLPFPVTDTPLVLVCSCISSLLDEFKEYSTFLELSYSFWTLEKKIHQRKKGEEFAERVILPEELEKL</sequence>
<gene>
    <name evidence="1" type="ORF">rCG_27032</name>
</gene>
<evidence type="ECO:0000313" key="1">
    <source>
        <dbReference type="EMBL" id="EDL80126.1"/>
    </source>
</evidence>